<feature type="compositionally biased region" description="Low complexity" evidence="1">
    <location>
        <begin position="353"/>
        <end position="362"/>
    </location>
</feature>
<evidence type="ECO:0000313" key="3">
    <source>
        <dbReference type="EMBL" id="KAF5398105.1"/>
    </source>
</evidence>
<dbReference type="SUPFAM" id="SSF52540">
    <property type="entry name" value="P-loop containing nucleoside triphosphate hydrolases"/>
    <property type="match status" value="1"/>
</dbReference>
<feature type="domain" description="AAA+ ATPase" evidence="2">
    <location>
        <begin position="389"/>
        <end position="585"/>
    </location>
</feature>
<evidence type="ECO:0000313" key="4">
    <source>
        <dbReference type="Proteomes" id="UP000748531"/>
    </source>
</evidence>
<dbReference type="AlphaFoldDB" id="A0A8J4SW78"/>
<keyword evidence="4" id="KW-1185">Reference proteome</keyword>
<dbReference type="PANTHER" id="PTHR23389:SF21">
    <property type="entry name" value="ATPASE FAMILY AAA DOMAIN-CONTAINING PROTEIN 5"/>
    <property type="match status" value="1"/>
</dbReference>
<dbReference type="GO" id="GO:0005634">
    <property type="term" value="C:nucleus"/>
    <property type="evidence" value="ECO:0007669"/>
    <property type="project" value="TreeGrafter"/>
</dbReference>
<dbReference type="PANTHER" id="PTHR23389">
    <property type="entry name" value="CHROMOSOME TRANSMISSION FIDELITY FACTOR 18"/>
    <property type="match status" value="1"/>
</dbReference>
<sequence length="1002" mass="111585">MQLLQQQNSPDTNTSASLDGDQIQQVRLVCEAPAEVQEVKHISFKEFVASLVCNKSDEVPLPDVNFVKPLRERTCNMGSRQSVLFLSDFTEGSSGKPKQNKQGLIAKTQARSSVLCRGQQKIISFTSHSESIKSLTCLQSESISEQVEVRNGSEDAAVPPNDLKITEFSIPGYDIKLSPYPSGLLVTKPPVFNKVINIDMCLTLIQEEHPDFPVRSCFESLITCRKATVPSLNSETIHWLWTDKYAPNSCSTLLYNGHGIKKFQHWLQRWKFNAPSNTRNGKQIEGNRKREHSRCRKRIVVHPEDSSDEDFIPEPRGFKRRRTNLKNHMPAESIHATRENPVRQPLNLTNAVDSSSSGGSFSDTEEGGDSVHSDGDSLTSGKWVRSSWRTKAYVLLGPQGTGKTALVYALANDLGFKLFELNPSARRSGKDILGQFQVALDSHHVAKEHLSSSFSTFHMTNSTKPKVASQRPRRSAANFFKPVSTTKSNKPPRRTSKEKTAPCAKSPKGLNLSCNSLVLIDEADVLFNSDRGFWSALSNLLQLARRPLVLTCSDPALLHNLPIPACVYHVREPSLNLVIPYLKLVCLAEGFELDTRTALSLHRGNAYRLDIGGNMDLLPESLTQIDVRRLVNQLQWLTSVTRTQPNTSVESYDALVENPSMLYSDVLDSVRKLCPRLCSLQLSTEQSVSSTSVSPVTSMLNDLADVFRDASDETTPCISPKPPSVQPPDLERPAFVTKLTQPPSVPLCSLLRSCLTLLHHVVRQQSIFDFFTSSLSRSYTTHILDFTDLSSGSSSTSSEKTDMLTEDTVYQTSSTASLPSCSTANVSRLSQTGPCTKSTHTVTVNPVMANLLAPIAPFDQVSEQIERHWSNTLFGLAHSRLPTLERELMSILPEISMPSVHETPTEMNASPYTDSYSTRLISELAQAGVGSRHLVPNPIRGRRELACDYLPCLRLIASGEVTKQEMSTSRRFFHYFDRINLFLRRSTRDKLSRFQLGTFKRV</sequence>
<dbReference type="InterPro" id="IPR027417">
    <property type="entry name" value="P-loop_NTPase"/>
</dbReference>
<organism evidence="3 4">
    <name type="scientific">Paragonimus heterotremus</name>
    <dbReference type="NCBI Taxonomy" id="100268"/>
    <lineage>
        <taxon>Eukaryota</taxon>
        <taxon>Metazoa</taxon>
        <taxon>Spiralia</taxon>
        <taxon>Lophotrochozoa</taxon>
        <taxon>Platyhelminthes</taxon>
        <taxon>Trematoda</taxon>
        <taxon>Digenea</taxon>
        <taxon>Plagiorchiida</taxon>
        <taxon>Troglotremata</taxon>
        <taxon>Troglotrematidae</taxon>
        <taxon>Paragonimus</taxon>
    </lineage>
</organism>
<feature type="region of interest" description="Disordered" evidence="1">
    <location>
        <begin position="461"/>
        <end position="504"/>
    </location>
</feature>
<accession>A0A8J4SW78</accession>
<gene>
    <name evidence="3" type="ORF">PHET_08618</name>
</gene>
<dbReference type="OrthoDB" id="9996895at2759"/>
<comment type="caution">
    <text evidence="3">The sequence shown here is derived from an EMBL/GenBank/DDBJ whole genome shotgun (WGS) entry which is preliminary data.</text>
</comment>
<dbReference type="SMART" id="SM00382">
    <property type="entry name" value="AAA"/>
    <property type="match status" value="1"/>
</dbReference>
<protein>
    <recommendedName>
        <fullName evidence="2">AAA+ ATPase domain-containing protein</fullName>
    </recommendedName>
</protein>
<feature type="region of interest" description="Disordered" evidence="1">
    <location>
        <begin position="328"/>
        <end position="381"/>
    </location>
</feature>
<proteinExistence type="predicted"/>
<name>A0A8J4SW78_9TREM</name>
<dbReference type="Proteomes" id="UP000748531">
    <property type="component" value="Unassembled WGS sequence"/>
</dbReference>
<evidence type="ECO:0000259" key="2">
    <source>
        <dbReference type="SMART" id="SM00382"/>
    </source>
</evidence>
<dbReference type="Pfam" id="PF00004">
    <property type="entry name" value="AAA"/>
    <property type="match status" value="1"/>
</dbReference>
<dbReference type="Gene3D" id="3.40.50.300">
    <property type="entry name" value="P-loop containing nucleotide triphosphate hydrolases"/>
    <property type="match status" value="1"/>
</dbReference>
<dbReference type="InterPro" id="IPR003593">
    <property type="entry name" value="AAA+_ATPase"/>
</dbReference>
<dbReference type="GO" id="GO:0005524">
    <property type="term" value="F:ATP binding"/>
    <property type="evidence" value="ECO:0007669"/>
    <property type="project" value="InterPro"/>
</dbReference>
<dbReference type="GO" id="GO:0003677">
    <property type="term" value="F:DNA binding"/>
    <property type="evidence" value="ECO:0007669"/>
    <property type="project" value="TreeGrafter"/>
</dbReference>
<dbReference type="GO" id="GO:0016887">
    <property type="term" value="F:ATP hydrolysis activity"/>
    <property type="evidence" value="ECO:0007669"/>
    <property type="project" value="InterPro"/>
</dbReference>
<evidence type="ECO:0000256" key="1">
    <source>
        <dbReference type="SAM" id="MobiDB-lite"/>
    </source>
</evidence>
<reference evidence="3" key="1">
    <citation type="submission" date="2019-05" db="EMBL/GenBank/DDBJ databases">
        <title>Annotation for the trematode Paragonimus heterotremus.</title>
        <authorList>
            <person name="Choi Y.-J."/>
        </authorList>
    </citation>
    <scope>NUCLEOTIDE SEQUENCE</scope>
    <source>
        <strain evidence="3">LC</strain>
    </source>
</reference>
<dbReference type="InterPro" id="IPR003959">
    <property type="entry name" value="ATPase_AAA_core"/>
</dbReference>
<dbReference type="EMBL" id="LUCH01005409">
    <property type="protein sequence ID" value="KAF5398105.1"/>
    <property type="molecule type" value="Genomic_DNA"/>
</dbReference>